<dbReference type="EMBL" id="CAKOFQ010008539">
    <property type="protein sequence ID" value="CAH2014686.1"/>
    <property type="molecule type" value="Genomic_DNA"/>
</dbReference>
<feature type="region of interest" description="Disordered" evidence="1">
    <location>
        <begin position="1"/>
        <end position="20"/>
    </location>
</feature>
<accession>A0A9P0MES8</accession>
<organism evidence="2 3">
    <name type="scientific">Acanthoscelides obtectus</name>
    <name type="common">Bean weevil</name>
    <name type="synonym">Bruchus obtectus</name>
    <dbReference type="NCBI Taxonomy" id="200917"/>
    <lineage>
        <taxon>Eukaryota</taxon>
        <taxon>Metazoa</taxon>
        <taxon>Ecdysozoa</taxon>
        <taxon>Arthropoda</taxon>
        <taxon>Hexapoda</taxon>
        <taxon>Insecta</taxon>
        <taxon>Pterygota</taxon>
        <taxon>Neoptera</taxon>
        <taxon>Endopterygota</taxon>
        <taxon>Coleoptera</taxon>
        <taxon>Polyphaga</taxon>
        <taxon>Cucujiformia</taxon>
        <taxon>Chrysomeloidea</taxon>
        <taxon>Chrysomelidae</taxon>
        <taxon>Bruchinae</taxon>
        <taxon>Bruchini</taxon>
        <taxon>Acanthoscelides</taxon>
    </lineage>
</organism>
<name>A0A9P0MES8_ACAOB</name>
<evidence type="ECO:0000256" key="1">
    <source>
        <dbReference type="SAM" id="MobiDB-lite"/>
    </source>
</evidence>
<comment type="caution">
    <text evidence="2">The sequence shown here is derived from an EMBL/GenBank/DDBJ whole genome shotgun (WGS) entry which is preliminary data.</text>
</comment>
<reference evidence="2" key="1">
    <citation type="submission" date="2022-03" db="EMBL/GenBank/DDBJ databases">
        <authorList>
            <person name="Sayadi A."/>
        </authorList>
    </citation>
    <scope>NUCLEOTIDE SEQUENCE</scope>
</reference>
<evidence type="ECO:0000313" key="2">
    <source>
        <dbReference type="EMBL" id="CAH2014686.1"/>
    </source>
</evidence>
<dbReference type="AlphaFoldDB" id="A0A9P0MES8"/>
<gene>
    <name evidence="2" type="ORF">ACAOBT_LOCUS34291</name>
</gene>
<sequence length="84" mass="9794">MQEMAQQYRLSPKPPRTTLDIDSTLSIHMPATEMYNRRIGKSAGAYLDSFIGDQYENSSKHLRRSNSNYKKQFYTTTELSKVRN</sequence>
<keyword evidence="3" id="KW-1185">Reference proteome</keyword>
<evidence type="ECO:0000313" key="3">
    <source>
        <dbReference type="Proteomes" id="UP001152888"/>
    </source>
</evidence>
<dbReference type="Proteomes" id="UP001152888">
    <property type="component" value="Unassembled WGS sequence"/>
</dbReference>
<proteinExistence type="predicted"/>
<protein>
    <submittedName>
        <fullName evidence="2">Uncharacterized protein</fullName>
    </submittedName>
</protein>